<evidence type="ECO:0000259" key="2">
    <source>
        <dbReference type="Pfam" id="PF09369"/>
    </source>
</evidence>
<feature type="domain" description="MrfA-like Zn-binding" evidence="2">
    <location>
        <begin position="452"/>
        <end position="553"/>
    </location>
</feature>
<protein>
    <recommendedName>
        <fullName evidence="2">MrfA-like Zn-binding domain-containing protein</fullName>
    </recommendedName>
</protein>
<evidence type="ECO:0000256" key="1">
    <source>
        <dbReference type="SAM" id="Phobius"/>
    </source>
</evidence>
<dbReference type="InterPro" id="IPR047721">
    <property type="entry name" value="DrmB"/>
</dbReference>
<name>G8TVK8_SULAD</name>
<dbReference type="KEGG" id="sap:Sulac_0073"/>
<reference evidence="4" key="1">
    <citation type="submission" date="2011-12" db="EMBL/GenBank/DDBJ databases">
        <title>The complete genome of chromosome of Sulfobacillus acidophilus DSM 10332.</title>
        <authorList>
            <person name="Lucas S."/>
            <person name="Han J."/>
            <person name="Lapidus A."/>
            <person name="Bruce D."/>
            <person name="Goodwin L."/>
            <person name="Pitluck S."/>
            <person name="Peters L."/>
            <person name="Kyrpides N."/>
            <person name="Mavromatis K."/>
            <person name="Ivanova N."/>
            <person name="Mikhailova N."/>
            <person name="Chertkov O."/>
            <person name="Saunders E."/>
            <person name="Detter J.C."/>
            <person name="Tapia R."/>
            <person name="Han C."/>
            <person name="Land M."/>
            <person name="Hauser L."/>
            <person name="Markowitz V."/>
            <person name="Cheng J.-F."/>
            <person name="Hugenholtz P."/>
            <person name="Woyke T."/>
            <person name="Wu D."/>
            <person name="Pukall R."/>
            <person name="Gehrich-Schroeter G."/>
            <person name="Schneider S."/>
            <person name="Klenk H.-P."/>
            <person name="Eisen J.A."/>
        </authorList>
    </citation>
    <scope>NUCLEOTIDE SEQUENCE [LARGE SCALE GENOMIC DNA]</scope>
    <source>
        <strain evidence="4">ATCC 700253 / DSM 10332 / NAL</strain>
    </source>
</reference>
<dbReference type="EMBL" id="CP003179">
    <property type="protein sequence ID" value="AEW03647.1"/>
    <property type="molecule type" value="Genomic_DNA"/>
</dbReference>
<keyword evidence="1" id="KW-0812">Transmembrane</keyword>
<gene>
    <name evidence="3" type="ordered locus">Sulac_0073</name>
</gene>
<keyword evidence="1" id="KW-1133">Transmembrane helix</keyword>
<feature type="transmembrane region" description="Helical" evidence="1">
    <location>
        <begin position="484"/>
        <end position="505"/>
    </location>
</feature>
<dbReference type="PATRIC" id="fig|679936.5.peg.78"/>
<dbReference type="Proteomes" id="UP000005439">
    <property type="component" value="Chromosome"/>
</dbReference>
<reference evidence="3 4" key="2">
    <citation type="journal article" date="2012" name="Stand. Genomic Sci.">
        <title>Complete genome sequence of the moderately thermophilic mineral-sulfide-oxidizing firmicute Sulfobacillus acidophilus type strain (NAL(T)).</title>
        <authorList>
            <person name="Anderson I."/>
            <person name="Chertkov O."/>
            <person name="Chen A."/>
            <person name="Saunders E."/>
            <person name="Lapidus A."/>
            <person name="Nolan M."/>
            <person name="Lucas S."/>
            <person name="Hammon N."/>
            <person name="Deshpande S."/>
            <person name="Cheng J.F."/>
            <person name="Han C."/>
            <person name="Tapia R."/>
            <person name="Goodwin L.A."/>
            <person name="Pitluck S."/>
            <person name="Liolios K."/>
            <person name="Pagani I."/>
            <person name="Ivanova N."/>
            <person name="Mikhailova N."/>
            <person name="Pati A."/>
            <person name="Palaniappan K."/>
            <person name="Land M."/>
            <person name="Pan C."/>
            <person name="Rohde M."/>
            <person name="Pukall R."/>
            <person name="Goker M."/>
            <person name="Detter J.C."/>
            <person name="Woyke T."/>
            <person name="Bristow J."/>
            <person name="Eisen J.A."/>
            <person name="Markowitz V."/>
            <person name="Hugenholtz P."/>
            <person name="Kyrpides N.C."/>
            <person name="Klenk H.P."/>
            <person name="Mavromatis K."/>
        </authorList>
    </citation>
    <scope>NUCLEOTIDE SEQUENCE [LARGE SCALE GENOMIC DNA]</scope>
    <source>
        <strain evidence="4">ATCC 700253 / DSM 10332 / NAL</strain>
    </source>
</reference>
<dbReference type="AlphaFoldDB" id="G8TVK8"/>
<proteinExistence type="predicted"/>
<evidence type="ECO:0000313" key="4">
    <source>
        <dbReference type="Proteomes" id="UP000005439"/>
    </source>
</evidence>
<keyword evidence="4" id="KW-1185">Reference proteome</keyword>
<organism evidence="3 4">
    <name type="scientific">Sulfobacillus acidophilus (strain ATCC 700253 / DSM 10332 / NAL)</name>
    <dbReference type="NCBI Taxonomy" id="679936"/>
    <lineage>
        <taxon>Bacteria</taxon>
        <taxon>Bacillati</taxon>
        <taxon>Bacillota</taxon>
        <taxon>Clostridia</taxon>
        <taxon>Eubacteriales</taxon>
        <taxon>Clostridiales Family XVII. Incertae Sedis</taxon>
        <taxon>Sulfobacillus</taxon>
    </lineage>
</organism>
<evidence type="ECO:0000313" key="3">
    <source>
        <dbReference type="EMBL" id="AEW03647.1"/>
    </source>
</evidence>
<dbReference type="Pfam" id="PF09369">
    <property type="entry name" value="MZB"/>
    <property type="match status" value="1"/>
</dbReference>
<dbReference type="STRING" id="679936.Sulac_0073"/>
<dbReference type="NCBIfam" id="NF038324">
    <property type="entry name" value="DrmB_fam"/>
    <property type="match status" value="1"/>
</dbReference>
<dbReference type="InterPro" id="IPR018973">
    <property type="entry name" value="MZB"/>
</dbReference>
<sequence>MASAKHTSQIPSHQLVGYHGVGSIYELRTHWKEKQATLHSVMVAGLDYWNTDALQELHDPVLESILGVRKFYMPSLPDDEKYSKSAIPVVRFPRWLVCNRCHRLGKVPQEFNDIGFSGPVCNAAGCKGHGVPVRLVVACRAGHIDDFPWAYWAHGGKDSCNNPALRLTVQPGTTSLGGLMVSCLNPDCTDYKKEYSLGRALHQRFLCTGNRPWLNDREGCTEKGHALFRHSSTIYFPDVVSAVSIPPYSQELYQRLQKVAARDISRIQSAHKRGRDIDWEEILDSLRDDIRWLANYTDDQIIHALQSLAFINENRLEDHMANERLALLNGYPEIDRSVFVATPVPSEALTPNMARLFQSLVGVDRLRVVQVLNGFSRITHYGVRAALSKNDFDWKPAVELHGEGIYLEFNRDSLLKWAAQSNVRARVKPLADLAGDHQQEKAHPVSIFLHTLAHLLIKQLSLDSGYGMGALRERLYVNPREDTWMAGILIYVAATTATGTLGGLVRQANPARLEELLYSIYEEAQWCSSDPLCLETDKPVDDVLNLAACHACCLISETSCDWRNQFLDRALVVGLPGEESLGFLSGMLGEQTIK</sequence>
<accession>G8TVK8</accession>
<dbReference type="HOGENOM" id="CLU_020062_0_0_9"/>
<keyword evidence="1" id="KW-0472">Membrane</keyword>